<dbReference type="EMBL" id="CADEAL010001178">
    <property type="protein sequence ID" value="CAB1429846.1"/>
    <property type="molecule type" value="Genomic_DNA"/>
</dbReference>
<protein>
    <submittedName>
        <fullName evidence="1">Uncharacterized protein</fullName>
    </submittedName>
</protein>
<keyword evidence="2" id="KW-1185">Reference proteome</keyword>
<dbReference type="AlphaFoldDB" id="A0A9N7UF85"/>
<comment type="caution">
    <text evidence="1">The sequence shown here is derived from an EMBL/GenBank/DDBJ whole genome shotgun (WGS) entry which is preliminary data.</text>
</comment>
<organism evidence="1 2">
    <name type="scientific">Pleuronectes platessa</name>
    <name type="common">European plaice</name>
    <dbReference type="NCBI Taxonomy" id="8262"/>
    <lineage>
        <taxon>Eukaryota</taxon>
        <taxon>Metazoa</taxon>
        <taxon>Chordata</taxon>
        <taxon>Craniata</taxon>
        <taxon>Vertebrata</taxon>
        <taxon>Euteleostomi</taxon>
        <taxon>Actinopterygii</taxon>
        <taxon>Neopterygii</taxon>
        <taxon>Teleostei</taxon>
        <taxon>Neoteleostei</taxon>
        <taxon>Acanthomorphata</taxon>
        <taxon>Carangaria</taxon>
        <taxon>Pleuronectiformes</taxon>
        <taxon>Pleuronectoidei</taxon>
        <taxon>Pleuronectidae</taxon>
        <taxon>Pleuronectes</taxon>
    </lineage>
</organism>
<sequence>MAQSYQGFEPVTSLEANHCITVPPSAPKSPVKMNLRLLGVAAQQVSGCWLDEEQVHWVIGAGEQQPEVTPSRRHTLPGVKVKSFKVLFEERESPNLSQSGPFGTRWIEFRPRFINETQGHLLPVSFYDDWSLFTSTSL</sequence>
<dbReference type="Proteomes" id="UP001153269">
    <property type="component" value="Unassembled WGS sequence"/>
</dbReference>
<evidence type="ECO:0000313" key="2">
    <source>
        <dbReference type="Proteomes" id="UP001153269"/>
    </source>
</evidence>
<proteinExistence type="predicted"/>
<gene>
    <name evidence="1" type="ORF">PLEPLA_LOCUS17826</name>
</gene>
<reference evidence="1" key="1">
    <citation type="submission" date="2020-03" db="EMBL/GenBank/DDBJ databases">
        <authorList>
            <person name="Weist P."/>
        </authorList>
    </citation>
    <scope>NUCLEOTIDE SEQUENCE</scope>
</reference>
<name>A0A9N7UF85_PLEPL</name>
<accession>A0A9N7UF85</accession>
<evidence type="ECO:0000313" key="1">
    <source>
        <dbReference type="EMBL" id="CAB1429846.1"/>
    </source>
</evidence>